<dbReference type="InParanoid" id="A0A1S0TQX4"/>
<dbReference type="KEGG" id="loa:LOAG_10188"/>
<evidence type="ECO:0000313" key="2">
    <source>
        <dbReference type="EMBL" id="EFO18307.2"/>
    </source>
</evidence>
<proteinExistence type="predicted"/>
<gene>
    <name evidence="2" type="ORF">LOAG_10188</name>
</gene>
<dbReference type="AlphaFoldDB" id="A0A1S0TQX4"/>
<protein>
    <submittedName>
        <fullName evidence="2">Uncharacterized protein</fullName>
    </submittedName>
</protein>
<dbReference type="EMBL" id="JH712224">
    <property type="protein sequence ID" value="EFO18307.2"/>
    <property type="molecule type" value="Genomic_DNA"/>
</dbReference>
<feature type="region of interest" description="Disordered" evidence="1">
    <location>
        <begin position="48"/>
        <end position="69"/>
    </location>
</feature>
<accession>A0A1S0TQX4</accession>
<organism evidence="2">
    <name type="scientific">Loa loa</name>
    <name type="common">Eye worm</name>
    <name type="synonym">Filaria loa</name>
    <dbReference type="NCBI Taxonomy" id="7209"/>
    <lineage>
        <taxon>Eukaryota</taxon>
        <taxon>Metazoa</taxon>
        <taxon>Ecdysozoa</taxon>
        <taxon>Nematoda</taxon>
        <taxon>Chromadorea</taxon>
        <taxon>Rhabditida</taxon>
        <taxon>Spirurina</taxon>
        <taxon>Spiruromorpha</taxon>
        <taxon>Filarioidea</taxon>
        <taxon>Onchocercidae</taxon>
        <taxon>Loa</taxon>
    </lineage>
</organism>
<dbReference type="GeneID" id="9947630"/>
<dbReference type="CTD" id="9947630"/>
<sequence>MYSFIFSAVLSIETNAQAVAFNPVSFVNRMGVGEQLVAGRGNTIRTVTFDGSDRRTSQPSQPPQTPSNQGLNALQTALAGFLLGSVYGRGSPYYPSYGYYYPYFGYSPYSYGYFPYYYYYYG</sequence>
<reference evidence="2" key="1">
    <citation type="submission" date="2012-04" db="EMBL/GenBank/DDBJ databases">
        <title>The Genome Sequence of Loa loa.</title>
        <authorList>
            <consortium name="The Broad Institute Genome Sequencing Platform"/>
            <consortium name="Broad Institute Genome Sequencing Center for Infectious Disease"/>
            <person name="Nutman T.B."/>
            <person name="Fink D.L."/>
            <person name="Russ C."/>
            <person name="Young S."/>
            <person name="Zeng Q."/>
            <person name="Gargeya S."/>
            <person name="Alvarado L."/>
            <person name="Berlin A."/>
            <person name="Chapman S.B."/>
            <person name="Chen Z."/>
            <person name="Freedman E."/>
            <person name="Gellesch M."/>
            <person name="Goldberg J."/>
            <person name="Griggs A."/>
            <person name="Gujja S."/>
            <person name="Heilman E.R."/>
            <person name="Heiman D."/>
            <person name="Howarth C."/>
            <person name="Mehta T."/>
            <person name="Neiman D."/>
            <person name="Pearson M."/>
            <person name="Roberts A."/>
            <person name="Saif S."/>
            <person name="Shea T."/>
            <person name="Shenoy N."/>
            <person name="Sisk P."/>
            <person name="Stolte C."/>
            <person name="Sykes S."/>
            <person name="White J."/>
            <person name="Yandava C."/>
            <person name="Haas B."/>
            <person name="Henn M.R."/>
            <person name="Nusbaum C."/>
            <person name="Birren B."/>
        </authorList>
    </citation>
    <scope>NUCLEOTIDE SEQUENCE [LARGE SCALE GENOMIC DNA]</scope>
</reference>
<name>A0A1S0TQX4_LOALO</name>
<dbReference type="RefSeq" id="XP_003145763.2">
    <property type="nucleotide sequence ID" value="XM_003145715.2"/>
</dbReference>
<evidence type="ECO:0000256" key="1">
    <source>
        <dbReference type="SAM" id="MobiDB-lite"/>
    </source>
</evidence>